<dbReference type="EMBL" id="SSMC01000002">
    <property type="protein sequence ID" value="THD67639.1"/>
    <property type="molecule type" value="Genomic_DNA"/>
</dbReference>
<protein>
    <recommendedName>
        <fullName evidence="8">Probable membrane transporter protein</fullName>
    </recommendedName>
</protein>
<comment type="subcellular location">
    <subcellularLocation>
        <location evidence="1 8">Cell membrane</location>
        <topology evidence="1 8">Multi-pass membrane protein</topology>
    </subcellularLocation>
</comment>
<evidence type="ECO:0000256" key="7">
    <source>
        <dbReference type="ARBA" id="ARBA00023136"/>
    </source>
</evidence>
<dbReference type="RefSeq" id="WP_136335844.1">
    <property type="nucleotide sequence ID" value="NZ_QXMP01000008.1"/>
</dbReference>
<feature type="transmembrane region" description="Helical" evidence="8">
    <location>
        <begin position="177"/>
        <end position="198"/>
    </location>
</feature>
<evidence type="ECO:0000256" key="5">
    <source>
        <dbReference type="ARBA" id="ARBA00022692"/>
    </source>
</evidence>
<dbReference type="AlphaFoldDB" id="A0A4S3M234"/>
<keyword evidence="5 8" id="KW-0812">Transmembrane</keyword>
<dbReference type="Proteomes" id="UP000305939">
    <property type="component" value="Unassembled WGS sequence"/>
</dbReference>
<feature type="transmembrane region" description="Helical" evidence="8">
    <location>
        <begin position="7"/>
        <end position="40"/>
    </location>
</feature>
<evidence type="ECO:0000256" key="4">
    <source>
        <dbReference type="ARBA" id="ARBA00022475"/>
    </source>
</evidence>
<evidence type="ECO:0000256" key="2">
    <source>
        <dbReference type="ARBA" id="ARBA00009142"/>
    </source>
</evidence>
<comment type="caution">
    <text evidence="9">The sequence shown here is derived from an EMBL/GenBank/DDBJ whole genome shotgun (WGS) entry which is preliminary data.</text>
</comment>
<keyword evidence="6 8" id="KW-1133">Transmembrane helix</keyword>
<keyword evidence="7 8" id="KW-0472">Membrane</keyword>
<dbReference type="InterPro" id="IPR052017">
    <property type="entry name" value="TSUP"/>
</dbReference>
<keyword evidence="4 8" id="KW-1003">Cell membrane</keyword>
<feature type="transmembrane region" description="Helical" evidence="8">
    <location>
        <begin position="230"/>
        <end position="249"/>
    </location>
</feature>
<feature type="transmembrane region" description="Helical" evidence="8">
    <location>
        <begin position="138"/>
        <end position="165"/>
    </location>
</feature>
<dbReference type="InterPro" id="IPR002781">
    <property type="entry name" value="TM_pro_TauE-like"/>
</dbReference>
<evidence type="ECO:0000256" key="1">
    <source>
        <dbReference type="ARBA" id="ARBA00004651"/>
    </source>
</evidence>
<evidence type="ECO:0000256" key="3">
    <source>
        <dbReference type="ARBA" id="ARBA00022448"/>
    </source>
</evidence>
<comment type="similarity">
    <text evidence="2 8">Belongs to the 4-toluene sulfonate uptake permease (TSUP) (TC 2.A.102) family.</text>
</comment>
<keyword evidence="10" id="KW-1185">Reference proteome</keyword>
<evidence type="ECO:0000313" key="10">
    <source>
        <dbReference type="Proteomes" id="UP000305939"/>
    </source>
</evidence>
<reference evidence="9 10" key="1">
    <citation type="submission" date="2019-04" db="EMBL/GenBank/DDBJ databases">
        <title>Draft genome sequence of Robertkochia marina CC-AMO-30D.</title>
        <authorList>
            <person name="Hameed A."/>
            <person name="Lin S.-Y."/>
            <person name="Shahina M."/>
            <person name="Lai W.-A."/>
            <person name="Young C.-C."/>
        </authorList>
    </citation>
    <scope>NUCLEOTIDE SEQUENCE [LARGE SCALE GENOMIC DNA]</scope>
    <source>
        <strain evidence="9 10">CC-AMO-30D</strain>
    </source>
</reference>
<dbReference type="PANTHER" id="PTHR30269">
    <property type="entry name" value="TRANSMEMBRANE PROTEIN YFCA"/>
    <property type="match status" value="1"/>
</dbReference>
<proteinExistence type="inferred from homology"/>
<feature type="transmembrane region" description="Helical" evidence="8">
    <location>
        <begin position="74"/>
        <end position="93"/>
    </location>
</feature>
<feature type="transmembrane region" description="Helical" evidence="8">
    <location>
        <begin position="100"/>
        <end position="118"/>
    </location>
</feature>
<organism evidence="9 10">
    <name type="scientific">Robertkochia marina</name>
    <dbReference type="NCBI Taxonomy" id="1227945"/>
    <lineage>
        <taxon>Bacteria</taxon>
        <taxon>Pseudomonadati</taxon>
        <taxon>Bacteroidota</taxon>
        <taxon>Flavobacteriia</taxon>
        <taxon>Flavobacteriales</taxon>
        <taxon>Flavobacteriaceae</taxon>
        <taxon>Robertkochia</taxon>
    </lineage>
</organism>
<dbReference type="OrthoDB" id="554695at2"/>
<dbReference type="Pfam" id="PF01925">
    <property type="entry name" value="TauE"/>
    <property type="match status" value="1"/>
</dbReference>
<name>A0A4S3M234_9FLAO</name>
<sequence length="250" mass="27257">MSPILEILILVVVGFIVGVINTISGGGSMLTLPILIFFLGDSAMANGTNRVAIFLQTISSIAGFRSKGLKVPKISTWLGVTATIGALIGSLIAVEIDDRIFNRILAIFMIVIVAFMIMKPTKNLNDALERFTGKYFWGSLLAFFLIGIYGGFLQAGTGIFMLLALSTINQMTLVRSNLVKAVVMLIYTAASLSVFFWYDKVDLKYGLLLASGQFVGGWMSSRWSVNKGDGLVKTFLIIMVIAMAVKLWLF</sequence>
<evidence type="ECO:0000256" key="8">
    <source>
        <dbReference type="RuleBase" id="RU363041"/>
    </source>
</evidence>
<accession>A0A4S3M234</accession>
<gene>
    <name evidence="9" type="ORF">E7Z59_08250</name>
</gene>
<evidence type="ECO:0000256" key="6">
    <source>
        <dbReference type="ARBA" id="ARBA00022989"/>
    </source>
</evidence>
<evidence type="ECO:0000313" key="9">
    <source>
        <dbReference type="EMBL" id="THD67639.1"/>
    </source>
</evidence>
<dbReference type="PANTHER" id="PTHR30269:SF0">
    <property type="entry name" value="MEMBRANE TRANSPORTER PROTEIN YFCA-RELATED"/>
    <property type="match status" value="1"/>
</dbReference>
<dbReference type="GO" id="GO:0005886">
    <property type="term" value="C:plasma membrane"/>
    <property type="evidence" value="ECO:0007669"/>
    <property type="project" value="UniProtKB-SubCell"/>
</dbReference>
<keyword evidence="3" id="KW-0813">Transport</keyword>